<dbReference type="AlphaFoldDB" id="A0A1J4KZG5"/>
<protein>
    <submittedName>
        <fullName evidence="2">Uncharacterized protein</fullName>
    </submittedName>
</protein>
<reference evidence="2" key="1">
    <citation type="submission" date="2016-10" db="EMBL/GenBank/DDBJ databases">
        <authorList>
            <person name="Benchimol M."/>
            <person name="Almeida L.G."/>
            <person name="Vasconcelos A.T."/>
            <person name="Perreira-Neves A."/>
            <person name="Rosa I.A."/>
            <person name="Tasca T."/>
            <person name="Bogo M.R."/>
            <person name="de Souza W."/>
        </authorList>
    </citation>
    <scope>NUCLEOTIDE SEQUENCE [LARGE SCALE GENOMIC DNA]</scope>
    <source>
        <strain evidence="2">K</strain>
    </source>
</reference>
<name>A0A1J4KZG5_9EUKA</name>
<organism evidence="2 3">
    <name type="scientific">Tritrichomonas foetus</name>
    <dbReference type="NCBI Taxonomy" id="1144522"/>
    <lineage>
        <taxon>Eukaryota</taxon>
        <taxon>Metamonada</taxon>
        <taxon>Parabasalia</taxon>
        <taxon>Tritrichomonadida</taxon>
        <taxon>Tritrichomonadidae</taxon>
        <taxon>Tritrichomonas</taxon>
    </lineage>
</organism>
<keyword evidence="3" id="KW-1185">Reference proteome</keyword>
<accession>A0A1J4KZG5</accession>
<feature type="coiled-coil region" evidence="1">
    <location>
        <begin position="293"/>
        <end position="352"/>
    </location>
</feature>
<feature type="coiled-coil region" evidence="1">
    <location>
        <begin position="682"/>
        <end position="848"/>
    </location>
</feature>
<dbReference type="SUPFAM" id="SSF90257">
    <property type="entry name" value="Myosin rod fragments"/>
    <property type="match status" value="1"/>
</dbReference>
<feature type="coiled-coil region" evidence="1">
    <location>
        <begin position="191"/>
        <end position="260"/>
    </location>
</feature>
<sequence length="1011" mass="118497">MDSESNERLIDDSDPNLSLSSTLLEESEFSRFQNDNNALITENQSLRNQLDRALKFTEEIEKVNAKNSLLLTQLQETKLKVDGYQQKLRISQQKNQDLEEKNREQSFLYQQLNKQKLEIQNQLKETILKIKQAEDKITILNNQGNNYLLEKEKFLKELNDLFNTNYTSFEQLITYIENDRKERENKNTAQIQSQTEQINEYSKKILNFQSQLQENKTLVSGLKKKCARISQKCSDLKEELNNIKKENENLKVTCSDQTTKLQILVKQSETDKEHEQSLQNIINQLHEDRKDEIEKFEQMIKSKDERIRELQERLTNPSNDEDKEYLKLIQELGTLKAENSDLNQKLKLQTENSNKYKSKAIFAAKKLQQYQSGNTELSKKINHLSSLYKQNDKELGNIKDQLDKSAEINKKLEREKELLESQVKALSTFRQDESSDYSPLEKNDDKMKYISTFDKFENLINQQKDEISLLSNERRKFVNIIQTQTQMLSLYELLSKNQDQKIIQLLNKIKNKTPEPQILNILTSLIFPHINSNLQQKINNILNEKTIQPSLKLQLVCKEIGIMLNSNEKGSIFNTDSLIKSISLIVDHKYSKESLVDLVTTHFENKYCSPNSLFAGSLDNRIKSMNKLIEGELTTQQLVDLLTIQIIINVKEDEEINKLNDQVNSMSSLVEDFKYHFGSQQAIEISNKIDNYKQKIKKLKKSRNNISDDQFNKQNEKVQNLEDNMRTLVNDATVLQTQLEIKTSQLESLQKNYEKLQIESSQIKSKHIEELHRYEESLEKRNQELKNLTIKISKISIENEEKNKTLQKSNDELMQNLTVKEEKYQNTVRLLQEKIQQLHSSLSQQEQSKKAEIIQLVKIQNELKTKLRESIKVMKEQVEENQILSNKFQESITVNENQTKMMNEEMNKLVLAKKAIELQLQSVKEQAKREIDVLNSQFSFKSLATETKYKEELNSIKTKLTNEKNSIILTFLEEFDELNNFEVDEVNSVNFQMAIKDIARKYRSMNYQSIC</sequence>
<dbReference type="EMBL" id="MLAK01000089">
    <property type="protein sequence ID" value="OHT16649.1"/>
    <property type="molecule type" value="Genomic_DNA"/>
</dbReference>
<dbReference type="RefSeq" id="XP_068369785.1">
    <property type="nucleotide sequence ID" value="XM_068497022.1"/>
</dbReference>
<proteinExistence type="predicted"/>
<dbReference type="GeneID" id="94831726"/>
<evidence type="ECO:0000313" key="2">
    <source>
        <dbReference type="EMBL" id="OHT16649.1"/>
    </source>
</evidence>
<keyword evidence="1" id="KW-0175">Coiled coil</keyword>
<comment type="caution">
    <text evidence="2">The sequence shown here is derived from an EMBL/GenBank/DDBJ whole genome shotgun (WGS) entry which is preliminary data.</text>
</comment>
<dbReference type="Proteomes" id="UP000179807">
    <property type="component" value="Unassembled WGS sequence"/>
</dbReference>
<gene>
    <name evidence="2" type="ORF">TRFO_13079</name>
</gene>
<evidence type="ECO:0000256" key="1">
    <source>
        <dbReference type="SAM" id="Coils"/>
    </source>
</evidence>
<feature type="coiled-coil region" evidence="1">
    <location>
        <begin position="906"/>
        <end position="937"/>
    </location>
</feature>
<feature type="coiled-coil region" evidence="1">
    <location>
        <begin position="395"/>
        <end position="429"/>
    </location>
</feature>
<dbReference type="VEuPathDB" id="TrichDB:TRFO_13079"/>
<feature type="coiled-coil region" evidence="1">
    <location>
        <begin position="74"/>
        <end position="150"/>
    </location>
</feature>
<evidence type="ECO:0000313" key="3">
    <source>
        <dbReference type="Proteomes" id="UP000179807"/>
    </source>
</evidence>